<comment type="caution">
    <text evidence="2">The sequence shown here is derived from an EMBL/GenBank/DDBJ whole genome shotgun (WGS) entry which is preliminary data.</text>
</comment>
<organism evidence="2 3">
    <name type="scientific">Pleurodeles waltl</name>
    <name type="common">Iberian ribbed newt</name>
    <dbReference type="NCBI Taxonomy" id="8319"/>
    <lineage>
        <taxon>Eukaryota</taxon>
        <taxon>Metazoa</taxon>
        <taxon>Chordata</taxon>
        <taxon>Craniata</taxon>
        <taxon>Vertebrata</taxon>
        <taxon>Euteleostomi</taxon>
        <taxon>Amphibia</taxon>
        <taxon>Batrachia</taxon>
        <taxon>Caudata</taxon>
        <taxon>Salamandroidea</taxon>
        <taxon>Salamandridae</taxon>
        <taxon>Pleurodelinae</taxon>
        <taxon>Pleurodeles</taxon>
    </lineage>
</organism>
<feature type="region of interest" description="Disordered" evidence="1">
    <location>
        <begin position="46"/>
        <end position="72"/>
    </location>
</feature>
<sequence length="72" mass="7836">MLTALCLRADGVASRVCDLRLEPAKPGHCSHKWSLPERAARRCNRNRGNLHRDSSPAGITCLRTRGGGPDIS</sequence>
<evidence type="ECO:0000256" key="1">
    <source>
        <dbReference type="SAM" id="MobiDB-lite"/>
    </source>
</evidence>
<accession>A0AAV7TI95</accession>
<protein>
    <submittedName>
        <fullName evidence="2">Uncharacterized protein</fullName>
    </submittedName>
</protein>
<name>A0AAV7TI95_PLEWA</name>
<dbReference type="Proteomes" id="UP001066276">
    <property type="component" value="Chromosome 3_2"/>
</dbReference>
<evidence type="ECO:0000313" key="2">
    <source>
        <dbReference type="EMBL" id="KAJ1176313.1"/>
    </source>
</evidence>
<keyword evidence="3" id="KW-1185">Reference proteome</keyword>
<dbReference type="EMBL" id="JANPWB010000006">
    <property type="protein sequence ID" value="KAJ1176313.1"/>
    <property type="molecule type" value="Genomic_DNA"/>
</dbReference>
<dbReference type="AlphaFoldDB" id="A0AAV7TI95"/>
<proteinExistence type="predicted"/>
<evidence type="ECO:0000313" key="3">
    <source>
        <dbReference type="Proteomes" id="UP001066276"/>
    </source>
</evidence>
<gene>
    <name evidence="2" type="ORF">NDU88_001595</name>
</gene>
<reference evidence="2" key="1">
    <citation type="journal article" date="2022" name="bioRxiv">
        <title>Sequencing and chromosome-scale assembly of the giantPleurodeles waltlgenome.</title>
        <authorList>
            <person name="Brown T."/>
            <person name="Elewa A."/>
            <person name="Iarovenko S."/>
            <person name="Subramanian E."/>
            <person name="Araus A.J."/>
            <person name="Petzold A."/>
            <person name="Susuki M."/>
            <person name="Suzuki K.-i.T."/>
            <person name="Hayashi T."/>
            <person name="Toyoda A."/>
            <person name="Oliveira C."/>
            <person name="Osipova E."/>
            <person name="Leigh N.D."/>
            <person name="Simon A."/>
            <person name="Yun M.H."/>
        </authorList>
    </citation>
    <scope>NUCLEOTIDE SEQUENCE</scope>
    <source>
        <strain evidence="2">20211129_DDA</strain>
        <tissue evidence="2">Liver</tissue>
    </source>
</reference>